<keyword evidence="1" id="KW-0732">Signal</keyword>
<dbReference type="Proteomes" id="UP001221411">
    <property type="component" value="Unassembled WGS sequence"/>
</dbReference>
<evidence type="ECO:0000256" key="1">
    <source>
        <dbReference type="SAM" id="SignalP"/>
    </source>
</evidence>
<accession>A0ABT5F0J2</accession>
<keyword evidence="3" id="KW-1185">Reference proteome</keyword>
<reference evidence="2 3" key="1">
    <citation type="submission" date="2022-11" db="EMBL/GenBank/DDBJ databases">
        <title>Minimal conservation of predation-associated metabolite biosynthetic gene clusters underscores biosynthetic potential of Myxococcota including descriptions for ten novel species: Archangium lansinium sp. nov., Myxococcus landrumus sp. nov., Nannocystis bai.</title>
        <authorList>
            <person name="Ahearne A."/>
            <person name="Stevens C."/>
            <person name="Dowd S."/>
        </authorList>
    </citation>
    <scope>NUCLEOTIDE SEQUENCE [LARGE SCALE GENOMIC DNA]</scope>
    <source>
        <strain evidence="2 3">RJM3</strain>
    </source>
</reference>
<evidence type="ECO:0000313" key="3">
    <source>
        <dbReference type="Proteomes" id="UP001221411"/>
    </source>
</evidence>
<comment type="caution">
    <text evidence="2">The sequence shown here is derived from an EMBL/GenBank/DDBJ whole genome shotgun (WGS) entry which is preliminary data.</text>
</comment>
<protein>
    <submittedName>
        <fullName evidence="2">Uncharacterized protein</fullName>
    </submittedName>
</protein>
<gene>
    <name evidence="2" type="ORF">POL67_40030</name>
</gene>
<name>A0ABT5F0J2_9BACT</name>
<feature type="chain" id="PRO_5045800553" evidence="1">
    <location>
        <begin position="19"/>
        <end position="207"/>
    </location>
</feature>
<dbReference type="EMBL" id="JAQNDO010000001">
    <property type="protein sequence ID" value="MDC0747590.1"/>
    <property type="molecule type" value="Genomic_DNA"/>
</dbReference>
<feature type="signal peptide" evidence="1">
    <location>
        <begin position="1"/>
        <end position="18"/>
    </location>
</feature>
<sequence>MKCIVAMLGWTLVTLGFAAEAAAATPPPACRTEREQRFFRSGVQTGERLVRMAWGAVDREGEGCDLVQRFESDVLSNLDDLRLPPGSHRAVACQHVGIIAGAEEEAIRSLNRCVGRCCEEGSLIAKMKGQLYCDLSIAFGGLGEDQFFERLDVAICGGAFQTCCDSTYLSFTRAYRNAYGECIPYTRGRFISVWTQARRLSCAYPET</sequence>
<evidence type="ECO:0000313" key="2">
    <source>
        <dbReference type="EMBL" id="MDC0747590.1"/>
    </source>
</evidence>
<dbReference type="RefSeq" id="WP_271926110.1">
    <property type="nucleotide sequence ID" value="NZ_JAQNDO010000001.1"/>
</dbReference>
<organism evidence="2 3">
    <name type="scientific">Polyangium mundeleinium</name>
    <dbReference type="NCBI Taxonomy" id="2995306"/>
    <lineage>
        <taxon>Bacteria</taxon>
        <taxon>Pseudomonadati</taxon>
        <taxon>Myxococcota</taxon>
        <taxon>Polyangia</taxon>
        <taxon>Polyangiales</taxon>
        <taxon>Polyangiaceae</taxon>
        <taxon>Polyangium</taxon>
    </lineage>
</organism>
<proteinExistence type="predicted"/>